<dbReference type="AlphaFoldDB" id="A0A182IGK3"/>
<evidence type="ECO:0000313" key="2">
    <source>
        <dbReference type="Proteomes" id="UP000075840"/>
    </source>
</evidence>
<dbReference type="VEuPathDB" id="VectorBase:AARA014597"/>
<keyword evidence="2" id="KW-1185">Reference proteome</keyword>
<dbReference type="EnsemblMetazoa" id="AARA014597-RA">
    <property type="protein sequence ID" value="AARA014597-PA"/>
    <property type="gene ID" value="AARA014597"/>
</dbReference>
<dbReference type="Proteomes" id="UP000075840">
    <property type="component" value="Unassembled WGS sequence"/>
</dbReference>
<name>A0A182IGK3_ANOAR</name>
<evidence type="ECO:0000313" key="1">
    <source>
        <dbReference type="EnsemblMetazoa" id="AARA014597-PA"/>
    </source>
</evidence>
<accession>A0A182IGK3</accession>
<protein>
    <submittedName>
        <fullName evidence="1">Uncharacterized protein</fullName>
    </submittedName>
</protein>
<sequence length="27" mass="2981">MFRGAQTHTHTNPCSSLFECKVSVAND</sequence>
<dbReference type="EMBL" id="APCN01002055">
    <property type="status" value="NOT_ANNOTATED_CDS"/>
    <property type="molecule type" value="Genomic_DNA"/>
</dbReference>
<reference evidence="1" key="1">
    <citation type="submission" date="2022-08" db="UniProtKB">
        <authorList>
            <consortium name="EnsemblMetazoa"/>
        </authorList>
    </citation>
    <scope>IDENTIFICATION</scope>
    <source>
        <strain evidence="1">Dongola</strain>
    </source>
</reference>
<organism evidence="1 2">
    <name type="scientific">Anopheles arabiensis</name>
    <name type="common">Mosquito</name>
    <dbReference type="NCBI Taxonomy" id="7173"/>
    <lineage>
        <taxon>Eukaryota</taxon>
        <taxon>Metazoa</taxon>
        <taxon>Ecdysozoa</taxon>
        <taxon>Arthropoda</taxon>
        <taxon>Hexapoda</taxon>
        <taxon>Insecta</taxon>
        <taxon>Pterygota</taxon>
        <taxon>Neoptera</taxon>
        <taxon>Endopterygota</taxon>
        <taxon>Diptera</taxon>
        <taxon>Nematocera</taxon>
        <taxon>Culicoidea</taxon>
        <taxon>Culicidae</taxon>
        <taxon>Anophelinae</taxon>
        <taxon>Anopheles</taxon>
    </lineage>
</organism>
<proteinExistence type="predicted"/>